<feature type="domain" description="Glycine zipper-like" evidence="3">
    <location>
        <begin position="40"/>
        <end position="82"/>
    </location>
</feature>
<evidence type="ECO:0000313" key="4">
    <source>
        <dbReference type="EMBL" id="MSS17563.1"/>
    </source>
</evidence>
<feature type="transmembrane region" description="Helical" evidence="2">
    <location>
        <begin position="65"/>
        <end position="82"/>
    </location>
</feature>
<evidence type="ECO:0000313" key="5">
    <source>
        <dbReference type="Proteomes" id="UP000483362"/>
    </source>
</evidence>
<evidence type="ECO:0000259" key="3">
    <source>
        <dbReference type="Pfam" id="PF26273"/>
    </source>
</evidence>
<evidence type="ECO:0000256" key="1">
    <source>
        <dbReference type="SAM" id="MobiDB-lite"/>
    </source>
</evidence>
<gene>
    <name evidence="4" type="ORF">FYJ29_07310</name>
</gene>
<sequence length="94" mass="9963">MAFSYLCKKQQHVVPSMKTDNDNTGKESQVPKQDKGMPKSNLALGIALGLLGGCAIGAICDDIGTWMLIGLMLGAALGLASSNDRQKPNKTQEK</sequence>
<dbReference type="AlphaFoldDB" id="A0A6L5XDX5"/>
<dbReference type="Proteomes" id="UP000483362">
    <property type="component" value="Unassembled WGS sequence"/>
</dbReference>
<reference evidence="4 5" key="1">
    <citation type="submission" date="2019-08" db="EMBL/GenBank/DDBJ databases">
        <title>In-depth cultivation of the pig gut microbiome towards novel bacterial diversity and tailored functional studies.</title>
        <authorList>
            <person name="Wylensek D."/>
            <person name="Hitch T.C.A."/>
            <person name="Clavel T."/>
        </authorList>
    </citation>
    <scope>NUCLEOTIDE SEQUENCE [LARGE SCALE GENOMIC DNA]</scope>
    <source>
        <strain evidence="4 5">Oil-RF-744-WCA-WT-10</strain>
    </source>
</reference>
<dbReference type="Pfam" id="PF26273">
    <property type="entry name" value="Gly_zipper"/>
    <property type="match status" value="1"/>
</dbReference>
<keyword evidence="2" id="KW-1133">Transmembrane helix</keyword>
<dbReference type="InterPro" id="IPR058598">
    <property type="entry name" value="Gly_zipper-like_dom"/>
</dbReference>
<proteinExistence type="predicted"/>
<evidence type="ECO:0000256" key="2">
    <source>
        <dbReference type="SAM" id="Phobius"/>
    </source>
</evidence>
<dbReference type="EMBL" id="VULT01000010">
    <property type="protein sequence ID" value="MSS17563.1"/>
    <property type="molecule type" value="Genomic_DNA"/>
</dbReference>
<comment type="caution">
    <text evidence="4">The sequence shown here is derived from an EMBL/GenBank/DDBJ whole genome shotgun (WGS) entry which is preliminary data.</text>
</comment>
<protein>
    <recommendedName>
        <fullName evidence="3">Glycine zipper-like domain-containing protein</fullName>
    </recommendedName>
</protein>
<accession>A0A6L5XDX5</accession>
<keyword evidence="2" id="KW-0812">Transmembrane</keyword>
<keyword evidence="2" id="KW-0472">Membrane</keyword>
<feature type="region of interest" description="Disordered" evidence="1">
    <location>
        <begin position="14"/>
        <end position="37"/>
    </location>
</feature>
<keyword evidence="5" id="KW-1185">Reference proteome</keyword>
<organism evidence="4 5">
    <name type="scientific">Sodaliphilus pleomorphus</name>
    <dbReference type="NCBI Taxonomy" id="2606626"/>
    <lineage>
        <taxon>Bacteria</taxon>
        <taxon>Pseudomonadati</taxon>
        <taxon>Bacteroidota</taxon>
        <taxon>Bacteroidia</taxon>
        <taxon>Bacteroidales</taxon>
        <taxon>Muribaculaceae</taxon>
        <taxon>Sodaliphilus</taxon>
    </lineage>
</organism>
<feature type="transmembrane region" description="Helical" evidence="2">
    <location>
        <begin position="42"/>
        <end position="59"/>
    </location>
</feature>
<name>A0A6L5XDX5_9BACT</name>